<dbReference type="InterPro" id="IPR036047">
    <property type="entry name" value="F-box-like_dom_sf"/>
</dbReference>
<accession>A0AAN4Z728</accession>
<name>A0AAN4Z728_9BILA</name>
<keyword evidence="3" id="KW-1185">Reference proteome</keyword>
<proteinExistence type="predicted"/>
<sequence length="301" mass="34435">MDIQYQVDQVPEATMHSLPPEILSKIVSNLNLRDRICLRSVDKYINRVEKISGYRQFGLILYDSDIGIEITEEMDGEEEPRTMRIDISTTDLVTYLMRGEADELAIRLGVLTDETAQMLCNSFKTLHFQQLTVHLEKDSACRFVESFIREHPCIEHLEISLSDFEGDIERVKEMLLTLPPMTTYRVLAHGRPVLTNDTLLHLVRNSSNNVELRSGTKPAEVTAIGLYEAFEIVNSSPVERKVDLTISRDQFRSWLHMIDLSGFSVNKKRKILTDYNSGTTVDFSARCPYSMFCVSIKSDLC</sequence>
<dbReference type="EMBL" id="BTRK01000001">
    <property type="protein sequence ID" value="GMR33133.1"/>
    <property type="molecule type" value="Genomic_DNA"/>
</dbReference>
<feature type="domain" description="F-box" evidence="1">
    <location>
        <begin position="12"/>
        <end position="57"/>
    </location>
</feature>
<evidence type="ECO:0000259" key="1">
    <source>
        <dbReference type="PROSITE" id="PS50181"/>
    </source>
</evidence>
<dbReference type="Proteomes" id="UP001328107">
    <property type="component" value="Unassembled WGS sequence"/>
</dbReference>
<dbReference type="AlphaFoldDB" id="A0AAN4Z728"/>
<evidence type="ECO:0000313" key="2">
    <source>
        <dbReference type="EMBL" id="GMR33133.1"/>
    </source>
</evidence>
<organism evidence="2 3">
    <name type="scientific">Pristionchus mayeri</name>
    <dbReference type="NCBI Taxonomy" id="1317129"/>
    <lineage>
        <taxon>Eukaryota</taxon>
        <taxon>Metazoa</taxon>
        <taxon>Ecdysozoa</taxon>
        <taxon>Nematoda</taxon>
        <taxon>Chromadorea</taxon>
        <taxon>Rhabditida</taxon>
        <taxon>Rhabditina</taxon>
        <taxon>Diplogasteromorpha</taxon>
        <taxon>Diplogasteroidea</taxon>
        <taxon>Neodiplogasteridae</taxon>
        <taxon>Pristionchus</taxon>
    </lineage>
</organism>
<dbReference type="SUPFAM" id="SSF81383">
    <property type="entry name" value="F-box domain"/>
    <property type="match status" value="1"/>
</dbReference>
<dbReference type="InterPro" id="IPR001810">
    <property type="entry name" value="F-box_dom"/>
</dbReference>
<reference evidence="3" key="1">
    <citation type="submission" date="2022-10" db="EMBL/GenBank/DDBJ databases">
        <title>Genome assembly of Pristionchus species.</title>
        <authorList>
            <person name="Yoshida K."/>
            <person name="Sommer R.J."/>
        </authorList>
    </citation>
    <scope>NUCLEOTIDE SEQUENCE [LARGE SCALE GENOMIC DNA]</scope>
    <source>
        <strain evidence="3">RS5460</strain>
    </source>
</reference>
<evidence type="ECO:0000313" key="3">
    <source>
        <dbReference type="Proteomes" id="UP001328107"/>
    </source>
</evidence>
<dbReference type="PROSITE" id="PS50181">
    <property type="entry name" value="FBOX"/>
    <property type="match status" value="1"/>
</dbReference>
<comment type="caution">
    <text evidence="2">The sequence shown here is derived from an EMBL/GenBank/DDBJ whole genome shotgun (WGS) entry which is preliminary data.</text>
</comment>
<protein>
    <recommendedName>
        <fullName evidence="1">F-box domain-containing protein</fullName>
    </recommendedName>
</protein>
<dbReference type="CDD" id="cd09917">
    <property type="entry name" value="F-box_SF"/>
    <property type="match status" value="1"/>
</dbReference>
<gene>
    <name evidence="2" type="ORF">PMAYCL1PPCAC_03328</name>
</gene>